<dbReference type="PANTHER" id="PTHR47619:SF1">
    <property type="entry name" value="EXODEOXYRIBONUCLEASE WALJ"/>
    <property type="match status" value="1"/>
</dbReference>
<dbReference type="AlphaFoldDB" id="I4EG51"/>
<keyword evidence="2" id="KW-1185">Reference proteome</keyword>
<organism evidence="1 2">
    <name type="scientific">Nitrolancea hollandica Lb</name>
    <dbReference type="NCBI Taxonomy" id="1129897"/>
    <lineage>
        <taxon>Bacteria</taxon>
        <taxon>Pseudomonadati</taxon>
        <taxon>Thermomicrobiota</taxon>
        <taxon>Thermomicrobia</taxon>
        <taxon>Sphaerobacterales</taxon>
        <taxon>Sphaerobacterineae</taxon>
        <taxon>Sphaerobacteraceae</taxon>
        <taxon>Nitrolancea</taxon>
    </lineage>
</organism>
<dbReference type="PANTHER" id="PTHR47619">
    <property type="entry name" value="METALLO-HYDROLASE YYCJ-RELATED"/>
    <property type="match status" value="1"/>
</dbReference>
<proteinExistence type="predicted"/>
<gene>
    <name evidence="1" type="ORF">NITHO_2540001</name>
</gene>
<evidence type="ECO:0000313" key="2">
    <source>
        <dbReference type="Proteomes" id="UP000004221"/>
    </source>
</evidence>
<accession>I4EG51</accession>
<comment type="caution">
    <text evidence="1">The sequence shown here is derived from an EMBL/GenBank/DDBJ whole genome shotgun (WGS) entry which is preliminary data.</text>
</comment>
<evidence type="ECO:0000313" key="1">
    <source>
        <dbReference type="EMBL" id="CCF83663.1"/>
    </source>
</evidence>
<dbReference type="InterPro" id="IPR052533">
    <property type="entry name" value="WalJ/YycJ-like"/>
</dbReference>
<dbReference type="Gene3D" id="3.60.15.10">
    <property type="entry name" value="Ribonuclease Z/Hydroxyacylglutathione hydrolase-like"/>
    <property type="match status" value="1"/>
</dbReference>
<dbReference type="Proteomes" id="UP000004221">
    <property type="component" value="Unassembled WGS sequence"/>
</dbReference>
<name>I4EG51_9BACT</name>
<sequence>MAEPVGAAHLVIIEANHDGMMLQRGRYPAHLKRRIAGNRGHLSNQDCSRFLGANLGSDTADIWLAHLSANNNTPALARSTIEREIGTGVRVPRVRVLPRRGKDAIWDSADVGNTSQQLRLPFGHAD</sequence>
<dbReference type="EMBL" id="CAGS01000173">
    <property type="protein sequence ID" value="CCF83663.1"/>
    <property type="molecule type" value="Genomic_DNA"/>
</dbReference>
<protein>
    <submittedName>
        <fullName evidence="1">Beta-lactamase domain protein</fullName>
    </submittedName>
</protein>
<reference evidence="1 2" key="1">
    <citation type="journal article" date="2012" name="ISME J.">
        <title>Nitrification expanded: discovery, physiology and genomics of a nitrite-oxidizing bacterium from the phylum Chloroflexi.</title>
        <authorList>
            <person name="Sorokin D.Y."/>
            <person name="Lucker S."/>
            <person name="Vejmelkova D."/>
            <person name="Kostrikina N.A."/>
            <person name="Kleerebezem R."/>
            <person name="Rijpstra W.I."/>
            <person name="Damste J.S."/>
            <person name="Le Paslier D."/>
            <person name="Muyzer G."/>
            <person name="Wagner M."/>
            <person name="van Loosdrecht M.C."/>
            <person name="Daims H."/>
        </authorList>
    </citation>
    <scope>NUCLEOTIDE SEQUENCE [LARGE SCALE GENOMIC DNA]</scope>
    <source>
        <strain evidence="2">none</strain>
    </source>
</reference>
<dbReference type="InterPro" id="IPR036866">
    <property type="entry name" value="RibonucZ/Hydroxyglut_hydro"/>
</dbReference>